<protein>
    <submittedName>
        <fullName evidence="1">Uncharacterized protein</fullName>
    </submittedName>
</protein>
<organism evidence="1 2">
    <name type="scientific">Catharanthus roseus</name>
    <name type="common">Madagascar periwinkle</name>
    <name type="synonym">Vinca rosea</name>
    <dbReference type="NCBI Taxonomy" id="4058"/>
    <lineage>
        <taxon>Eukaryota</taxon>
        <taxon>Viridiplantae</taxon>
        <taxon>Streptophyta</taxon>
        <taxon>Embryophyta</taxon>
        <taxon>Tracheophyta</taxon>
        <taxon>Spermatophyta</taxon>
        <taxon>Magnoliopsida</taxon>
        <taxon>eudicotyledons</taxon>
        <taxon>Gunneridae</taxon>
        <taxon>Pentapetalae</taxon>
        <taxon>asterids</taxon>
        <taxon>lamiids</taxon>
        <taxon>Gentianales</taxon>
        <taxon>Apocynaceae</taxon>
        <taxon>Rauvolfioideae</taxon>
        <taxon>Vinceae</taxon>
        <taxon>Catharanthinae</taxon>
        <taxon>Catharanthus</taxon>
    </lineage>
</organism>
<keyword evidence="2" id="KW-1185">Reference proteome</keyword>
<evidence type="ECO:0000313" key="1">
    <source>
        <dbReference type="EMBL" id="KAI5655494.1"/>
    </source>
</evidence>
<evidence type="ECO:0000313" key="2">
    <source>
        <dbReference type="Proteomes" id="UP001060085"/>
    </source>
</evidence>
<dbReference type="EMBL" id="CM044707">
    <property type="protein sequence ID" value="KAI5655494.1"/>
    <property type="molecule type" value="Genomic_DNA"/>
</dbReference>
<dbReference type="Proteomes" id="UP001060085">
    <property type="component" value="Linkage Group LG07"/>
</dbReference>
<gene>
    <name evidence="1" type="ORF">M9H77_32681</name>
</gene>
<name>A0ACC0A3W9_CATRO</name>
<proteinExistence type="predicted"/>
<reference evidence="2" key="1">
    <citation type="journal article" date="2023" name="Nat. Plants">
        <title>Single-cell RNA sequencing provides a high-resolution roadmap for understanding the multicellular compartmentation of specialized metabolism.</title>
        <authorList>
            <person name="Sun S."/>
            <person name="Shen X."/>
            <person name="Li Y."/>
            <person name="Li Y."/>
            <person name="Wang S."/>
            <person name="Li R."/>
            <person name="Zhang H."/>
            <person name="Shen G."/>
            <person name="Guo B."/>
            <person name="Wei J."/>
            <person name="Xu J."/>
            <person name="St-Pierre B."/>
            <person name="Chen S."/>
            <person name="Sun C."/>
        </authorList>
    </citation>
    <scope>NUCLEOTIDE SEQUENCE [LARGE SCALE GENOMIC DNA]</scope>
</reference>
<accession>A0ACC0A3W9</accession>
<sequence>MGKGRPRAVEKGVLGPSTSVSSTETLNIPSGPVYYPTEDEFKDPLEFIYKIRPEAEQYGICKIVPPKGWKAPFALDLDSFTFPTKTQAIHQLQARPASCDPKTFGLEYNRFLEDHCGRKAKKKVVYEGEELDFCRLFNAVKRFGGYDKVVKNKKWGEVFRFVRPRAKITECAKHVLSQLYVEHLCDYEEYHNKLTNGKDKGCKRGTPKGRKNSGEVVEVSSFKRRRKNIEGEKAEIQKQEEEIRDQICEQCRSGLHGEVMLLCDRCNKGWHIYCLSPPLKQVPPGNWYCMECLNSEKDSFGFVPGKEFSLEAFRRVAERAKKKWFGSTSASRVQLEKKFWEIVEGSVGEVEVMYGSDLDTSVYGSGFPRVTDQRPSSVGAEEWEEYCASPWNLNNLPKLPGSVLRAVHHGIAGVMVPWLYIGMLFSSFCWHFEDHCFYSMNYHHWGEPKCWYSVPGSEADAFEKVMRNSLPDLFDAQPDLLFQLVTMLNPSVLQENGVPVYSVLQEPGNFIITFPRSYHGGFNLGLNCAEAVNFAPADWLPHGGFGSELYQLYRKPAVLSHEELLCVVVKSEFDSRASIYLRKELLRIYNKEKTWREKLWRNGILRSSPLTPKKHPEYVGTEEDPTCIICQQFLYLSAVVCHCRPSVFVCLEHWEHLCECKASKHRLLYRHTLAELNDLVLLTEKQSPEDSSRNLRRQLSCSNETALSRKVKGGCVTYAQLAEEWLLKSCKILENPYSSDSYASAIKDAEQFVWAGSEMDPVRDMAKRLVETRNWAEAVRDCICRVESWSHHQNPDAERVHMEHVDELLALDPVPCNEPCYLKLKEYQKEAKKLIKEIEQALSMHSGFSVADWEILYSKTCVLPIRVVESKILLEKLSFMKDLLESVRQCVEEKSPAAVEAAILYKLQAEILDLEIELPESKMLADLIQQVDLCRSRCSDMLKDSICLKKLEMLVCDYEGFTVNTPELKLLREYHCNAVSWISRANHVLVNINCREDQENVVDELISIQKDGMLLKVQVDELPRIDIELKKASCRVKALKALHSKMDMTFIEQAIAEATVLQIEKETLFTGISKVLAAAMHWEERAEYFLANEGKLSEFEDILRTSEDIGVLLPSLEEVKDAVSMAKTWLRKSRPFLFPDSSMGPASSSLLKPEHLKELVSESKLLKISLEEREMLKTVERHCIEWEQSACSLLHDIVGLLNEDVACDGNFCSLIPKLGSQIHLLGSIIEAGVSLKFEFPAISKLQDAHSTLQWCFKVLSFSDLIPKLEEVEACLDVSRHLPVTYASCTLCTSLIDGANWLKKALEILPPCSGKQTKISHAEEVLGLSQKIGVQFPLMIRRIRDAIEKHNLWREEVALFFNLRCTSRRWNSLLHLKELGSSNSFNCSELDMVLAEVGKVEQWKQRCKDIAGSSVGDMNSLSGSLLEMKSSLDRALYIYKMSTCCETPKLCFYCTSDMQNQKLVTCSVCRHSFHLQCIGSFLGHSSVGTSRICPYCNFLKSGKISRNGVGFLRAGRKHVELDKLNELLLDAEKHCLWIEERNILHQVVEKATECSSCLMKIAEFALTFNDGDLSTLARELVLPLKALDVAGVCDYEGKSKFELALARNSWKVTAQKLLEGSEKPTIQQIQRHLKEGHAVSIPPEDYFRQRLTEVKHIALQWSEKARKVSMDGGALGLDKVFELIAEGEALPVVCEKELKLLKDRSMLYCICRKPYYQHEERAMIACDNCDEWYHFDCVKLIKAPEVYTCPACNLQTEEDLPMLVKQERCTSGKVEEPQTPSPRRTELIRKLGTPKSNTSKSKNGKKNDGSSSAASHSSGIEKLLWRNRKPFRRQARKRVEFESFSPFFNVHN</sequence>
<comment type="caution">
    <text evidence="1">The sequence shown here is derived from an EMBL/GenBank/DDBJ whole genome shotgun (WGS) entry which is preliminary data.</text>
</comment>